<dbReference type="GO" id="GO:0046872">
    <property type="term" value="F:metal ion binding"/>
    <property type="evidence" value="ECO:0007669"/>
    <property type="project" value="UniProtKB-KW"/>
</dbReference>
<evidence type="ECO:0000313" key="10">
    <source>
        <dbReference type="EMBL" id="CAB1424326.1"/>
    </source>
</evidence>
<evidence type="ECO:0000256" key="7">
    <source>
        <dbReference type="PROSITE-ProRule" id="PRU00125"/>
    </source>
</evidence>
<accession>A0A9N7U486</accession>
<feature type="compositionally biased region" description="Basic and acidic residues" evidence="8">
    <location>
        <begin position="85"/>
        <end position="96"/>
    </location>
</feature>
<dbReference type="SMART" id="SM00132">
    <property type="entry name" value="LIM"/>
    <property type="match status" value="2"/>
</dbReference>
<comment type="caution">
    <text evidence="10">The sequence shown here is derived from an EMBL/GenBank/DDBJ whole genome shotgun (WGS) entry which is preliminary data.</text>
</comment>
<keyword evidence="4 7" id="KW-0862">Zinc</keyword>
<dbReference type="GO" id="GO:0060537">
    <property type="term" value="P:muscle tissue development"/>
    <property type="evidence" value="ECO:0007669"/>
    <property type="project" value="TreeGrafter"/>
</dbReference>
<dbReference type="PANTHER" id="PTHR24215:SF35">
    <property type="entry name" value="MUSCLE LIM PROTEIN MLP84B"/>
    <property type="match status" value="1"/>
</dbReference>
<dbReference type="PROSITE" id="PS50023">
    <property type="entry name" value="LIM_DOMAIN_2"/>
    <property type="match status" value="2"/>
</dbReference>
<protein>
    <recommendedName>
        <fullName evidence="9">LIM zinc-binding domain-containing protein</fullName>
    </recommendedName>
</protein>
<dbReference type="GO" id="GO:0042805">
    <property type="term" value="F:actinin binding"/>
    <property type="evidence" value="ECO:0007669"/>
    <property type="project" value="TreeGrafter"/>
</dbReference>
<name>A0A9N7U486_PLEPL</name>
<keyword evidence="5 7" id="KW-0440">LIM domain</keyword>
<dbReference type="Proteomes" id="UP001153269">
    <property type="component" value="Unassembled WGS sequence"/>
</dbReference>
<keyword evidence="3" id="KW-0677">Repeat</keyword>
<reference evidence="10" key="1">
    <citation type="submission" date="2020-03" db="EMBL/GenBank/DDBJ databases">
        <authorList>
            <person name="Weist P."/>
        </authorList>
    </citation>
    <scope>NUCLEOTIDE SEQUENCE</scope>
</reference>
<feature type="domain" description="LIM zinc-binding" evidence="9">
    <location>
        <begin position="115"/>
        <end position="176"/>
    </location>
</feature>
<organism evidence="10 11">
    <name type="scientific">Pleuronectes platessa</name>
    <name type="common">European plaice</name>
    <dbReference type="NCBI Taxonomy" id="8262"/>
    <lineage>
        <taxon>Eukaryota</taxon>
        <taxon>Metazoa</taxon>
        <taxon>Chordata</taxon>
        <taxon>Craniata</taxon>
        <taxon>Vertebrata</taxon>
        <taxon>Euteleostomi</taxon>
        <taxon>Actinopterygii</taxon>
        <taxon>Neopterygii</taxon>
        <taxon>Teleostei</taxon>
        <taxon>Neoteleostei</taxon>
        <taxon>Acanthomorphata</taxon>
        <taxon>Carangaria</taxon>
        <taxon>Pleuronectiformes</taxon>
        <taxon>Pleuronectoidei</taxon>
        <taxon>Pleuronectidae</taxon>
        <taxon>Pleuronectes</taxon>
    </lineage>
</organism>
<dbReference type="EMBL" id="CADEAL010000724">
    <property type="protein sequence ID" value="CAB1424326.1"/>
    <property type="molecule type" value="Genomic_DNA"/>
</dbReference>
<dbReference type="InterPro" id="IPR001781">
    <property type="entry name" value="Znf_LIM"/>
</dbReference>
<keyword evidence="6" id="KW-0539">Nucleus</keyword>
<evidence type="ECO:0000256" key="5">
    <source>
        <dbReference type="ARBA" id="ARBA00023038"/>
    </source>
</evidence>
<dbReference type="GO" id="GO:0005634">
    <property type="term" value="C:nucleus"/>
    <property type="evidence" value="ECO:0007669"/>
    <property type="project" value="UniProtKB-SubCell"/>
</dbReference>
<dbReference type="GO" id="GO:0045214">
    <property type="term" value="P:sarcomere organization"/>
    <property type="evidence" value="ECO:0007669"/>
    <property type="project" value="TreeGrafter"/>
</dbReference>
<dbReference type="PANTHER" id="PTHR24215">
    <property type="entry name" value="RHO-GTPASE-ACTIVATING PROTEIN LRG1"/>
    <property type="match status" value="1"/>
</dbReference>
<sequence length="192" mass="20416">MSYGGGDKCDGCTKTVYSAEEVRSEGRRFHKTCFVCSVCHKSLDSTTVASHNDDLFCKSCYGKQFGPKGYGYGVGAGVLSMDKAESYGQKHEEPRPRSTNSPNPSQQASRYGGAEKCARCGKSVYANEKVIAAGSSWHKNGCFSCASCGKGLESTTLNDKDGQIYCKGCYGKEFGPKGYGYGGGAGTLTNTQ</sequence>
<dbReference type="Pfam" id="PF00412">
    <property type="entry name" value="LIM"/>
    <property type="match status" value="2"/>
</dbReference>
<dbReference type="FunFam" id="2.10.110.10:FF:000001">
    <property type="entry name" value="Cysteine and glycine-rich protein 1"/>
    <property type="match status" value="2"/>
</dbReference>
<dbReference type="GO" id="GO:0008307">
    <property type="term" value="F:structural constituent of muscle"/>
    <property type="evidence" value="ECO:0007669"/>
    <property type="project" value="TreeGrafter"/>
</dbReference>
<dbReference type="PROSITE" id="PS00478">
    <property type="entry name" value="LIM_DOMAIN_1"/>
    <property type="match status" value="1"/>
</dbReference>
<keyword evidence="11" id="KW-1185">Reference proteome</keyword>
<evidence type="ECO:0000256" key="2">
    <source>
        <dbReference type="ARBA" id="ARBA00022723"/>
    </source>
</evidence>
<feature type="domain" description="LIM zinc-binding" evidence="9">
    <location>
        <begin position="7"/>
        <end position="67"/>
    </location>
</feature>
<evidence type="ECO:0000259" key="9">
    <source>
        <dbReference type="PROSITE" id="PS50023"/>
    </source>
</evidence>
<proteinExistence type="predicted"/>
<evidence type="ECO:0000256" key="6">
    <source>
        <dbReference type="ARBA" id="ARBA00023242"/>
    </source>
</evidence>
<keyword evidence="2 7" id="KW-0479">Metal-binding</keyword>
<comment type="subcellular location">
    <subcellularLocation>
        <location evidence="1">Nucleus</location>
    </subcellularLocation>
</comment>
<evidence type="ECO:0000256" key="3">
    <source>
        <dbReference type="ARBA" id="ARBA00022737"/>
    </source>
</evidence>
<dbReference type="GO" id="GO:0030018">
    <property type="term" value="C:Z disc"/>
    <property type="evidence" value="ECO:0007669"/>
    <property type="project" value="TreeGrafter"/>
</dbReference>
<dbReference type="Gene3D" id="2.10.110.10">
    <property type="entry name" value="Cysteine Rich Protein"/>
    <property type="match status" value="2"/>
</dbReference>
<gene>
    <name evidence="10" type="ORF">PLEPLA_LOCUS12251</name>
</gene>
<evidence type="ECO:0000313" key="11">
    <source>
        <dbReference type="Proteomes" id="UP001153269"/>
    </source>
</evidence>
<evidence type="ECO:0000256" key="8">
    <source>
        <dbReference type="SAM" id="MobiDB-lite"/>
    </source>
</evidence>
<evidence type="ECO:0000256" key="1">
    <source>
        <dbReference type="ARBA" id="ARBA00004123"/>
    </source>
</evidence>
<dbReference type="CDD" id="cd09326">
    <property type="entry name" value="LIM_CRP_like"/>
    <property type="match status" value="1"/>
</dbReference>
<feature type="region of interest" description="Disordered" evidence="8">
    <location>
        <begin position="85"/>
        <end position="110"/>
    </location>
</feature>
<evidence type="ECO:0000256" key="4">
    <source>
        <dbReference type="ARBA" id="ARBA00022833"/>
    </source>
</evidence>
<dbReference type="SUPFAM" id="SSF57716">
    <property type="entry name" value="Glucocorticoid receptor-like (DNA-binding domain)"/>
    <property type="match status" value="4"/>
</dbReference>
<dbReference type="AlphaFoldDB" id="A0A9N7U486"/>